<organism evidence="1">
    <name type="scientific">marine sediment metagenome</name>
    <dbReference type="NCBI Taxonomy" id="412755"/>
    <lineage>
        <taxon>unclassified sequences</taxon>
        <taxon>metagenomes</taxon>
        <taxon>ecological metagenomes</taxon>
    </lineage>
</organism>
<dbReference type="EMBL" id="LAZR01012311">
    <property type="protein sequence ID" value="KKM27493.1"/>
    <property type="molecule type" value="Genomic_DNA"/>
</dbReference>
<proteinExistence type="predicted"/>
<accession>A0A0F9KZW1</accession>
<dbReference type="AlphaFoldDB" id="A0A0F9KZW1"/>
<reference evidence="1" key="1">
    <citation type="journal article" date="2015" name="Nature">
        <title>Complex archaea that bridge the gap between prokaryotes and eukaryotes.</title>
        <authorList>
            <person name="Spang A."/>
            <person name="Saw J.H."/>
            <person name="Jorgensen S.L."/>
            <person name="Zaremba-Niedzwiedzka K."/>
            <person name="Martijn J."/>
            <person name="Lind A.E."/>
            <person name="van Eijk R."/>
            <person name="Schleper C."/>
            <person name="Guy L."/>
            <person name="Ettema T.J."/>
        </authorList>
    </citation>
    <scope>NUCLEOTIDE SEQUENCE</scope>
</reference>
<evidence type="ECO:0000313" key="1">
    <source>
        <dbReference type="EMBL" id="KKM27493.1"/>
    </source>
</evidence>
<name>A0A0F9KZW1_9ZZZZ</name>
<protein>
    <submittedName>
        <fullName evidence="1">Uncharacterized protein</fullName>
    </submittedName>
</protein>
<comment type="caution">
    <text evidence="1">The sequence shown here is derived from an EMBL/GenBank/DDBJ whole genome shotgun (WGS) entry which is preliminary data.</text>
</comment>
<sequence length="429" mass="48706">MSVVGIIGNEIELYARFYDTGVLFDPFEIQDVGIYDADVGGTLLDTLTPIRISTGIYQVIWDISDSLNQGKYYHEWTWRAIVSLNLKVQRYIINVLPSIAAPTPQLEIRNNLAVGYWGRNISQRIQCEQIPNKVKVLLSDKLLSMGKDVYLWQQVLSTTSGVIDCSCVKDSTERADTTCSSCYGIKLIPGYTKFNHETIYSSSISAGLTLTDISLNTDIKPHRLLLDDGVTTGIIESGAISFYNPLQNNWDYKVDIALIVSTNTVTTEFSTDDITYFPITEINDDGKKPVGIDDIYIKITVTRVSTTDRSPEFEIIRLRHAITDQPFIKILRPQISEIPSWTAYGRRSENVGERFWTMPLDFFDSNIQLDSSDAKILENSFYERVTGINVGNRFVTTKLNYNEEFTIFTHQSFESRKSQPNEVYTNLVF</sequence>
<gene>
    <name evidence="1" type="ORF">LCGC14_1574160</name>
</gene>